<keyword evidence="1" id="KW-0408">Iron</keyword>
<evidence type="ECO:0000256" key="1">
    <source>
        <dbReference type="ARBA" id="ARBA00022485"/>
    </source>
</evidence>
<name>A0A0F9HIM1_9ZZZZ</name>
<keyword evidence="4" id="KW-0560">Oxidoreductase</keyword>
<protein>
    <recommendedName>
        <fullName evidence="6">Molybdopterin oxidoreductase domain-containing protein</fullName>
    </recommendedName>
</protein>
<keyword evidence="1" id="KW-0479">Metal-binding</keyword>
<dbReference type="GO" id="GO:0016491">
    <property type="term" value="F:oxidoreductase activity"/>
    <property type="evidence" value="ECO:0007669"/>
    <property type="project" value="UniProtKB-KW"/>
</dbReference>
<dbReference type="SUPFAM" id="SSF53706">
    <property type="entry name" value="Formate dehydrogenase/DMSO reductase, domains 1-3"/>
    <property type="match status" value="1"/>
</dbReference>
<dbReference type="EMBL" id="LAZR01022537">
    <property type="protein sequence ID" value="KKL81520.1"/>
    <property type="molecule type" value="Genomic_DNA"/>
</dbReference>
<keyword evidence="2" id="KW-0500">Molybdenum</keyword>
<evidence type="ECO:0008006" key="6">
    <source>
        <dbReference type="Google" id="ProtNLM"/>
    </source>
</evidence>
<keyword evidence="1" id="KW-0004">4Fe-4S</keyword>
<evidence type="ECO:0000313" key="5">
    <source>
        <dbReference type="EMBL" id="KKL81520.1"/>
    </source>
</evidence>
<evidence type="ECO:0000256" key="2">
    <source>
        <dbReference type="ARBA" id="ARBA00022505"/>
    </source>
</evidence>
<accession>A0A0F9HIM1</accession>
<dbReference type="Gene3D" id="3.40.50.740">
    <property type="match status" value="1"/>
</dbReference>
<gene>
    <name evidence="5" type="ORF">LCGC14_1993970</name>
</gene>
<dbReference type="GO" id="GO:0051539">
    <property type="term" value="F:4 iron, 4 sulfur cluster binding"/>
    <property type="evidence" value="ECO:0007669"/>
    <property type="project" value="UniProtKB-KW"/>
</dbReference>
<evidence type="ECO:0000256" key="4">
    <source>
        <dbReference type="ARBA" id="ARBA00023002"/>
    </source>
</evidence>
<evidence type="ECO:0000256" key="3">
    <source>
        <dbReference type="ARBA" id="ARBA00022729"/>
    </source>
</evidence>
<feature type="non-terminal residue" evidence="5">
    <location>
        <position position="300"/>
    </location>
</feature>
<keyword evidence="3" id="KW-0732">Signal</keyword>
<dbReference type="InterPro" id="IPR050612">
    <property type="entry name" value="Prok_Mopterin_Oxidored"/>
</dbReference>
<comment type="caution">
    <text evidence="5">The sequence shown here is derived from an EMBL/GenBank/DDBJ whole genome shotgun (WGS) entry which is preliminary data.</text>
</comment>
<reference evidence="5" key="1">
    <citation type="journal article" date="2015" name="Nature">
        <title>Complex archaea that bridge the gap between prokaryotes and eukaryotes.</title>
        <authorList>
            <person name="Spang A."/>
            <person name="Saw J.H."/>
            <person name="Jorgensen S.L."/>
            <person name="Zaremba-Niedzwiedzka K."/>
            <person name="Martijn J."/>
            <person name="Lind A.E."/>
            <person name="van Eijk R."/>
            <person name="Schleper C."/>
            <person name="Guy L."/>
            <person name="Ettema T.J."/>
        </authorList>
    </citation>
    <scope>NUCLEOTIDE SEQUENCE</scope>
</reference>
<dbReference type="PANTHER" id="PTHR43742">
    <property type="entry name" value="TRIMETHYLAMINE-N-OXIDE REDUCTASE"/>
    <property type="match status" value="1"/>
</dbReference>
<keyword evidence="1" id="KW-0411">Iron-sulfur</keyword>
<dbReference type="AlphaFoldDB" id="A0A0F9HIM1"/>
<dbReference type="PANTHER" id="PTHR43742:SF9">
    <property type="entry name" value="TETRATHIONATE REDUCTASE SUBUNIT A"/>
    <property type="match status" value="1"/>
</dbReference>
<sequence>MTEQQAKDAARDALSETAVWLLEVLPYSVQDAARRAFVDIRRRGLDRKITAIILNYVAGDIGRTVVFGSTPDPSAGSTYRGLVDLTQHMRDGAVDVLFVHGANPAYSAPTGLGFVEAMGQVGFKVSFARVIDETAAHADLILPDHDPLEQWNDFEPRAGTYLLQQPVMQPVFDTRQTGDVLLAVASQMDEGVARRFSAQTYKDYLQNGWRARQNQLGGRGMPFDDFWAASLQAGGVYQPEQSRVPRLDRNVGGLSFVPWSGSEETGSGDLTLIAYPSPVFFDGRGANRPWLQELPDPVSK</sequence>
<organism evidence="5">
    <name type="scientific">marine sediment metagenome</name>
    <dbReference type="NCBI Taxonomy" id="412755"/>
    <lineage>
        <taxon>unclassified sequences</taxon>
        <taxon>metagenomes</taxon>
        <taxon>ecological metagenomes</taxon>
    </lineage>
</organism>
<proteinExistence type="predicted"/>